<feature type="chain" id="PRO_5020955358" evidence="1">
    <location>
        <begin position="28"/>
        <end position="422"/>
    </location>
</feature>
<evidence type="ECO:0000256" key="1">
    <source>
        <dbReference type="SAM" id="SignalP"/>
    </source>
</evidence>
<sequence>MKIAKKITGVASVALLASGITAIPAFSATFINSTPETARIDSQLPMVHTLRGSDHLKANILNPRPVCNAGEDYRTIVYKVNDHFLPVGTISTTNQTQADIPLTQNLSKTQSISITIKGDRTETAGANIGGDVSGKGGKGSFGISYSLAQNLGFNISYSLSWQVGQQIGPYKVPANHTGEATYGFRAITMTGTQQFCKANGTWSDALPWISSAPVKNEVRVKLYDLASGSMSETSNIGVQATSAEYQQVIEPEVTTPKGEAPAAPLAKDLSVRLTTAAGKVPGFAGLVALRVKNVGTEQYYGEYPAVQFLVKVKTAEGPKGVDRLITPGYFNGAYTEDLGFDRKTSTRSFLVTLSNPIEPGEEKLIANLNFGDGNTKLGRLTNTIEVSQIKRIEGDTSTYNDIRMTSPEITTTDGGAKHNGIF</sequence>
<dbReference type="Proteomes" id="UP000293036">
    <property type="component" value="Unassembled WGS sequence"/>
</dbReference>
<dbReference type="RefSeq" id="WP_131281774.1">
    <property type="nucleotide sequence ID" value="NZ_JBHSLR010000002.1"/>
</dbReference>
<proteinExistence type="predicted"/>
<dbReference type="AlphaFoldDB" id="A0A4Q9UZ94"/>
<protein>
    <submittedName>
        <fullName evidence="2">Uncharacterized protein</fullName>
    </submittedName>
</protein>
<dbReference type="EMBL" id="SJDT01000005">
    <property type="protein sequence ID" value="TBW21072.1"/>
    <property type="molecule type" value="Genomic_DNA"/>
</dbReference>
<evidence type="ECO:0000313" key="2">
    <source>
        <dbReference type="EMBL" id="TBW21072.1"/>
    </source>
</evidence>
<reference evidence="2 3" key="1">
    <citation type="submission" date="2019-02" db="EMBL/GenBank/DDBJ databases">
        <title>Arcanobacterium bovis sp. nov., isolated from the milk of a cow with mastitis.</title>
        <authorList>
            <person name="Sammra O."/>
            <person name="Foster G."/>
            <person name="Hassan A."/>
            <person name="Alssahen M."/>
            <person name="Laemmler C."/>
            <person name="Borowiak M."/>
            <person name="Malorny B."/>
            <person name="Abdulmawjood A."/>
        </authorList>
    </citation>
    <scope>NUCLEOTIDE SEQUENCE [LARGE SCALE GENOMIC DNA]</scope>
    <source>
        <strain evidence="2 3">C605018/01/1</strain>
    </source>
</reference>
<organism evidence="2 3">
    <name type="scientific">Arcanobacterium bovis</name>
    <dbReference type="NCBI Taxonomy" id="2529275"/>
    <lineage>
        <taxon>Bacteria</taxon>
        <taxon>Bacillati</taxon>
        <taxon>Actinomycetota</taxon>
        <taxon>Actinomycetes</taxon>
        <taxon>Actinomycetales</taxon>
        <taxon>Actinomycetaceae</taxon>
        <taxon>Arcanobacterium</taxon>
    </lineage>
</organism>
<comment type="caution">
    <text evidence="2">The sequence shown here is derived from an EMBL/GenBank/DDBJ whole genome shotgun (WGS) entry which is preliminary data.</text>
</comment>
<feature type="signal peptide" evidence="1">
    <location>
        <begin position="1"/>
        <end position="27"/>
    </location>
</feature>
<dbReference type="OrthoDB" id="5149880at2"/>
<accession>A0A4Q9UZ94</accession>
<name>A0A4Q9UZ94_9ACTO</name>
<gene>
    <name evidence="2" type="ORF">EZJ44_07140</name>
</gene>
<evidence type="ECO:0000313" key="3">
    <source>
        <dbReference type="Proteomes" id="UP000293036"/>
    </source>
</evidence>
<keyword evidence="1" id="KW-0732">Signal</keyword>
<keyword evidence="3" id="KW-1185">Reference proteome</keyword>